<evidence type="ECO:0000256" key="7">
    <source>
        <dbReference type="ARBA" id="ARBA00023136"/>
    </source>
</evidence>
<sequence>MLREQSIKAKWHITAAGRAKDYSQLLKPNLSGMVVFSSVIGYLMAPNITFSWSDMTMWQNAITLFIGGMMVTGGANTINQILERDSDKLMNRTKNRPMPEGRMDQPEAWVFAAVTGLGGAILLGYYFNILAAGLSFFSLLLYAFAYTPMKKIHPVAVLIGAIPGALPPLIGWVAATGTLTGVLGLGGWVLFLFQFFWQFPHFWAIAYVAFDDYSRAGMKMLPTREKETRFTGLQCMFYSLVLIPLSVVPRMIGLTDNIGMYVCMACGIMFFVASVMFFRANDHKSARRVMFASFIYLPVILIALLADKHVI</sequence>
<comment type="function">
    <text evidence="9">Converts heme B (protoheme IX) to heme O by substitution of the vinyl group on carbon 2 of heme B porphyrin ring with a hydroxyethyl farnesyl side group.</text>
</comment>
<keyword evidence="6 9" id="KW-0350">Heme biosynthesis</keyword>
<dbReference type="CDD" id="cd13957">
    <property type="entry name" value="PT_UbiA_Cox10"/>
    <property type="match status" value="1"/>
</dbReference>
<evidence type="ECO:0000256" key="4">
    <source>
        <dbReference type="ARBA" id="ARBA00022692"/>
    </source>
</evidence>
<organism evidence="10 11">
    <name type="scientific">Flavipsychrobacter stenotrophus</name>
    <dbReference type="NCBI Taxonomy" id="2077091"/>
    <lineage>
        <taxon>Bacteria</taxon>
        <taxon>Pseudomonadati</taxon>
        <taxon>Bacteroidota</taxon>
        <taxon>Chitinophagia</taxon>
        <taxon>Chitinophagales</taxon>
        <taxon>Chitinophagaceae</taxon>
        <taxon>Flavipsychrobacter</taxon>
    </lineage>
</organism>
<dbReference type="GO" id="GO:0008495">
    <property type="term" value="F:protoheme IX farnesyltransferase activity"/>
    <property type="evidence" value="ECO:0007669"/>
    <property type="project" value="UniProtKB-UniRule"/>
</dbReference>
<dbReference type="EMBL" id="PPSL01000001">
    <property type="protein sequence ID" value="PQJ12431.1"/>
    <property type="molecule type" value="Genomic_DNA"/>
</dbReference>
<evidence type="ECO:0000313" key="11">
    <source>
        <dbReference type="Proteomes" id="UP000239872"/>
    </source>
</evidence>
<keyword evidence="2 9" id="KW-1003">Cell membrane</keyword>
<dbReference type="UniPathway" id="UPA00834">
    <property type="reaction ID" value="UER00712"/>
</dbReference>
<dbReference type="HAMAP" id="MF_00154">
    <property type="entry name" value="CyoE_CtaB"/>
    <property type="match status" value="1"/>
</dbReference>
<comment type="pathway">
    <text evidence="9">Porphyrin-containing compound metabolism; heme O biosynthesis; heme O from protoheme: step 1/1.</text>
</comment>
<reference evidence="10 11" key="1">
    <citation type="submission" date="2018-01" db="EMBL/GenBank/DDBJ databases">
        <title>A novel member of the phylum Bacteroidetes isolated from glacier ice.</title>
        <authorList>
            <person name="Liu Q."/>
            <person name="Xin Y.-H."/>
        </authorList>
    </citation>
    <scope>NUCLEOTIDE SEQUENCE [LARGE SCALE GENOMIC DNA]</scope>
    <source>
        <strain evidence="10 11">RB1R16</strain>
    </source>
</reference>
<feature type="transmembrane region" description="Helical" evidence="9">
    <location>
        <begin position="155"/>
        <end position="175"/>
    </location>
</feature>
<keyword evidence="3 9" id="KW-0808">Transferase</keyword>
<feature type="transmembrane region" description="Helical" evidence="9">
    <location>
        <begin position="230"/>
        <end position="252"/>
    </location>
</feature>
<evidence type="ECO:0000256" key="6">
    <source>
        <dbReference type="ARBA" id="ARBA00023133"/>
    </source>
</evidence>
<dbReference type="RefSeq" id="WP_105037315.1">
    <property type="nucleotide sequence ID" value="NZ_PPSL01000001.1"/>
</dbReference>
<accession>A0A2S7T0L5</accession>
<feature type="transmembrane region" description="Helical" evidence="9">
    <location>
        <begin position="187"/>
        <end position="210"/>
    </location>
</feature>
<feature type="transmembrane region" description="Helical" evidence="9">
    <location>
        <begin position="289"/>
        <end position="306"/>
    </location>
</feature>
<dbReference type="EC" id="2.5.1.141" evidence="9"/>
<keyword evidence="7 9" id="KW-0472">Membrane</keyword>
<comment type="miscellaneous">
    <text evidence="9">Carbon 2 of the heme B porphyrin ring is defined according to the Fischer nomenclature.</text>
</comment>
<protein>
    <recommendedName>
        <fullName evidence="9">Protoheme IX farnesyltransferase</fullName>
        <ecNumber evidence="9">2.5.1.141</ecNumber>
    </recommendedName>
    <alternativeName>
        <fullName evidence="9">Heme B farnesyltransferase</fullName>
    </alternativeName>
    <alternativeName>
        <fullName evidence="9">Heme O synthase</fullName>
    </alternativeName>
</protein>
<keyword evidence="11" id="KW-1185">Reference proteome</keyword>
<comment type="catalytic activity">
    <reaction evidence="8 9">
        <text>heme b + (2E,6E)-farnesyl diphosphate + H2O = Fe(II)-heme o + diphosphate</text>
        <dbReference type="Rhea" id="RHEA:28070"/>
        <dbReference type="ChEBI" id="CHEBI:15377"/>
        <dbReference type="ChEBI" id="CHEBI:33019"/>
        <dbReference type="ChEBI" id="CHEBI:60344"/>
        <dbReference type="ChEBI" id="CHEBI:60530"/>
        <dbReference type="ChEBI" id="CHEBI:175763"/>
        <dbReference type="EC" id="2.5.1.141"/>
    </reaction>
</comment>
<proteinExistence type="inferred from homology"/>
<dbReference type="GO" id="GO:0048034">
    <property type="term" value="P:heme O biosynthetic process"/>
    <property type="evidence" value="ECO:0007669"/>
    <property type="project" value="UniProtKB-UniRule"/>
</dbReference>
<gene>
    <name evidence="10" type="primary">cyoE</name>
    <name evidence="9" type="synonym">ctaB</name>
    <name evidence="10" type="ORF">CJD36_001390</name>
</gene>
<dbReference type="InterPro" id="IPR006369">
    <property type="entry name" value="Protohaem_IX_farnesylTrfase"/>
</dbReference>
<evidence type="ECO:0000256" key="1">
    <source>
        <dbReference type="ARBA" id="ARBA00004141"/>
    </source>
</evidence>
<dbReference type="InterPro" id="IPR044878">
    <property type="entry name" value="UbiA_sf"/>
</dbReference>
<comment type="subcellular location">
    <subcellularLocation>
        <location evidence="9">Cell membrane</location>
        <topology evidence="9">Multi-pass membrane protein</topology>
    </subcellularLocation>
    <subcellularLocation>
        <location evidence="1">Membrane</location>
        <topology evidence="1">Multi-pass membrane protein</topology>
    </subcellularLocation>
</comment>
<dbReference type="Proteomes" id="UP000239872">
    <property type="component" value="Unassembled WGS sequence"/>
</dbReference>
<comment type="similarity">
    <text evidence="9">Belongs to the UbiA prenyltransferase family. Protoheme IX farnesyltransferase subfamily.</text>
</comment>
<comment type="caution">
    <text evidence="10">The sequence shown here is derived from an EMBL/GenBank/DDBJ whole genome shotgun (WGS) entry which is preliminary data.</text>
</comment>
<dbReference type="NCBIfam" id="TIGR01473">
    <property type="entry name" value="cyoE_ctaB"/>
    <property type="match status" value="1"/>
</dbReference>
<feature type="transmembrane region" description="Helical" evidence="9">
    <location>
        <begin position="62"/>
        <end position="82"/>
    </location>
</feature>
<name>A0A2S7T0L5_9BACT</name>
<feature type="transmembrane region" description="Helical" evidence="9">
    <location>
        <begin position="30"/>
        <end position="50"/>
    </location>
</feature>
<evidence type="ECO:0000256" key="5">
    <source>
        <dbReference type="ARBA" id="ARBA00022989"/>
    </source>
</evidence>
<feature type="transmembrane region" description="Helical" evidence="9">
    <location>
        <begin position="258"/>
        <end position="277"/>
    </location>
</feature>
<keyword evidence="5 9" id="KW-1133">Transmembrane helix</keyword>
<evidence type="ECO:0000256" key="9">
    <source>
        <dbReference type="HAMAP-Rule" id="MF_00154"/>
    </source>
</evidence>
<dbReference type="PANTHER" id="PTHR43448">
    <property type="entry name" value="PROTOHEME IX FARNESYLTRANSFERASE, MITOCHONDRIAL"/>
    <property type="match status" value="1"/>
</dbReference>
<evidence type="ECO:0000256" key="3">
    <source>
        <dbReference type="ARBA" id="ARBA00022679"/>
    </source>
</evidence>
<feature type="transmembrane region" description="Helical" evidence="9">
    <location>
        <begin position="129"/>
        <end position="148"/>
    </location>
</feature>
<keyword evidence="4 9" id="KW-0812">Transmembrane</keyword>
<dbReference type="Gene3D" id="1.10.357.140">
    <property type="entry name" value="UbiA prenyltransferase"/>
    <property type="match status" value="1"/>
</dbReference>
<feature type="transmembrane region" description="Helical" evidence="9">
    <location>
        <begin position="103"/>
        <end position="123"/>
    </location>
</feature>
<evidence type="ECO:0000313" key="10">
    <source>
        <dbReference type="EMBL" id="PQJ12431.1"/>
    </source>
</evidence>
<dbReference type="OrthoDB" id="9814417at2"/>
<dbReference type="PANTHER" id="PTHR43448:SF2">
    <property type="entry name" value="PROTOHEME IX FARNESYLTRANSFERASE, MITOCHONDRIAL"/>
    <property type="match status" value="1"/>
</dbReference>
<dbReference type="GO" id="GO:0005886">
    <property type="term" value="C:plasma membrane"/>
    <property type="evidence" value="ECO:0007669"/>
    <property type="project" value="UniProtKB-SubCell"/>
</dbReference>
<evidence type="ECO:0000256" key="8">
    <source>
        <dbReference type="ARBA" id="ARBA00047690"/>
    </source>
</evidence>
<dbReference type="InterPro" id="IPR000537">
    <property type="entry name" value="UbiA_prenyltransferase"/>
</dbReference>
<dbReference type="AlphaFoldDB" id="A0A2S7T0L5"/>
<dbReference type="Pfam" id="PF01040">
    <property type="entry name" value="UbiA"/>
    <property type="match status" value="1"/>
</dbReference>
<evidence type="ECO:0000256" key="2">
    <source>
        <dbReference type="ARBA" id="ARBA00022475"/>
    </source>
</evidence>